<reference evidence="1 2" key="1">
    <citation type="submission" date="2019-07" db="EMBL/GenBank/DDBJ databases">
        <title>WGS assembly of Gossypium tomentosum.</title>
        <authorList>
            <person name="Chen Z.J."/>
            <person name="Sreedasyam A."/>
            <person name="Ando A."/>
            <person name="Song Q."/>
            <person name="De L."/>
            <person name="Hulse-Kemp A."/>
            <person name="Ding M."/>
            <person name="Ye W."/>
            <person name="Kirkbride R."/>
            <person name="Jenkins J."/>
            <person name="Plott C."/>
            <person name="Lovell J."/>
            <person name="Lin Y.-M."/>
            <person name="Vaughn R."/>
            <person name="Liu B."/>
            <person name="Li W."/>
            <person name="Simpson S."/>
            <person name="Scheffler B."/>
            <person name="Saski C."/>
            <person name="Grover C."/>
            <person name="Hu G."/>
            <person name="Conover J."/>
            <person name="Carlson J."/>
            <person name="Shu S."/>
            <person name="Boston L."/>
            <person name="Williams M."/>
            <person name="Peterson D."/>
            <person name="Mcgee K."/>
            <person name="Jones D."/>
            <person name="Wendel J."/>
            <person name="Stelly D."/>
            <person name="Grimwood J."/>
            <person name="Schmutz J."/>
        </authorList>
    </citation>
    <scope>NUCLEOTIDE SEQUENCE [LARGE SCALE GENOMIC DNA]</scope>
    <source>
        <strain evidence="1">7179.01</strain>
    </source>
</reference>
<dbReference type="EMBL" id="CM017616">
    <property type="protein sequence ID" value="TYI20638.1"/>
    <property type="molecule type" value="Genomic_DNA"/>
</dbReference>
<proteinExistence type="predicted"/>
<dbReference type="AlphaFoldDB" id="A0A5D2PWT5"/>
<accession>A0A5D2PWT5</accession>
<evidence type="ECO:0000313" key="2">
    <source>
        <dbReference type="Proteomes" id="UP000322667"/>
    </source>
</evidence>
<name>A0A5D2PWT5_GOSTO</name>
<evidence type="ECO:0000313" key="1">
    <source>
        <dbReference type="EMBL" id="TYI20638.1"/>
    </source>
</evidence>
<keyword evidence="2" id="KW-1185">Reference proteome</keyword>
<organism evidence="1 2">
    <name type="scientific">Gossypium tomentosum</name>
    <name type="common">Hawaiian cotton</name>
    <name type="synonym">Gossypium sandvicense</name>
    <dbReference type="NCBI Taxonomy" id="34277"/>
    <lineage>
        <taxon>Eukaryota</taxon>
        <taxon>Viridiplantae</taxon>
        <taxon>Streptophyta</taxon>
        <taxon>Embryophyta</taxon>
        <taxon>Tracheophyta</taxon>
        <taxon>Spermatophyta</taxon>
        <taxon>Magnoliopsida</taxon>
        <taxon>eudicotyledons</taxon>
        <taxon>Gunneridae</taxon>
        <taxon>Pentapetalae</taxon>
        <taxon>rosids</taxon>
        <taxon>malvids</taxon>
        <taxon>Malvales</taxon>
        <taxon>Malvaceae</taxon>
        <taxon>Malvoideae</taxon>
        <taxon>Gossypium</taxon>
    </lineage>
</organism>
<sequence length="52" mass="6331">MYKDMEYFLFKMLGEEFRLESDAIQEVLNRCGCNIQKMKMKKKIVSNFFKEP</sequence>
<gene>
    <name evidence="1" type="ORF">ES332_A07G252500v1</name>
</gene>
<protein>
    <submittedName>
        <fullName evidence="1">Uncharacterized protein</fullName>
    </submittedName>
</protein>
<dbReference type="Proteomes" id="UP000322667">
    <property type="component" value="Chromosome A07"/>
</dbReference>